<evidence type="ECO:0000313" key="4">
    <source>
        <dbReference type="Proteomes" id="UP001444625"/>
    </source>
</evidence>
<keyword evidence="1" id="KW-0472">Membrane</keyword>
<protein>
    <submittedName>
        <fullName evidence="3">YcxB family protein</fullName>
    </submittedName>
</protein>
<dbReference type="Proteomes" id="UP001444625">
    <property type="component" value="Unassembled WGS sequence"/>
</dbReference>
<comment type="caution">
    <text evidence="3">The sequence shown here is derived from an EMBL/GenBank/DDBJ whole genome shotgun (WGS) entry which is preliminary data.</text>
</comment>
<evidence type="ECO:0000256" key="1">
    <source>
        <dbReference type="SAM" id="Phobius"/>
    </source>
</evidence>
<feature type="domain" description="YcxB-like C-terminal" evidence="2">
    <location>
        <begin position="99"/>
        <end position="155"/>
    </location>
</feature>
<name>A0ABU9XNC0_9BACI</name>
<accession>A0ABU9XNC0</accession>
<evidence type="ECO:0000313" key="3">
    <source>
        <dbReference type="EMBL" id="MEN2768634.1"/>
    </source>
</evidence>
<keyword evidence="1" id="KW-0812">Transmembrane</keyword>
<organism evidence="3 4">
    <name type="scientific">Ornithinibacillus xuwenensis</name>
    <dbReference type="NCBI Taxonomy" id="3144668"/>
    <lineage>
        <taxon>Bacteria</taxon>
        <taxon>Bacillati</taxon>
        <taxon>Bacillota</taxon>
        <taxon>Bacilli</taxon>
        <taxon>Bacillales</taxon>
        <taxon>Bacillaceae</taxon>
        <taxon>Ornithinibacillus</taxon>
    </lineage>
</organism>
<dbReference type="EMBL" id="JBDIML010000006">
    <property type="protein sequence ID" value="MEN2768634.1"/>
    <property type="molecule type" value="Genomic_DNA"/>
</dbReference>
<feature type="transmembrane region" description="Helical" evidence="1">
    <location>
        <begin position="30"/>
        <end position="49"/>
    </location>
</feature>
<dbReference type="RefSeq" id="WP_345826131.1">
    <property type="nucleotide sequence ID" value="NZ_JBDIML010000006.1"/>
</dbReference>
<gene>
    <name evidence="3" type="ORF">ABC228_15735</name>
</gene>
<reference evidence="3 4" key="1">
    <citation type="submission" date="2024-05" db="EMBL/GenBank/DDBJ databases">
        <authorList>
            <person name="Haq I."/>
            <person name="Ullah Z."/>
            <person name="Ahmad R."/>
            <person name="Li M."/>
            <person name="Tong Y."/>
        </authorList>
    </citation>
    <scope>NUCLEOTIDE SEQUENCE [LARGE SCALE GENOMIC DNA]</scope>
    <source>
        <strain evidence="3 4">16A2E</strain>
    </source>
</reference>
<dbReference type="InterPro" id="IPR025588">
    <property type="entry name" value="YcxB-like_C"/>
</dbReference>
<dbReference type="Pfam" id="PF14317">
    <property type="entry name" value="YcxB"/>
    <property type="match status" value="1"/>
</dbReference>
<proteinExistence type="predicted"/>
<sequence length="201" mass="23304">MYIKGELKINNLNALQQNYLHTSEKVKRRLTIATYISAVLVFMILSIIQPSLHPIHVAIHLITAILLAMLVPYIVRQRTMNLFRKSELNKRLGPFSLHLTEKGIEVNKKFLHKQVSWKEIRIMASDEKHLFLYQSNQSAIIIPKAFVGSMNQLVEYISKYASELEIKSKIKTKFTRKQKGVLITLLVIVLALLVGMDYYYF</sequence>
<feature type="transmembrane region" description="Helical" evidence="1">
    <location>
        <begin position="180"/>
        <end position="200"/>
    </location>
</feature>
<keyword evidence="4" id="KW-1185">Reference proteome</keyword>
<feature type="transmembrane region" description="Helical" evidence="1">
    <location>
        <begin position="55"/>
        <end position="75"/>
    </location>
</feature>
<keyword evidence="1" id="KW-1133">Transmembrane helix</keyword>
<evidence type="ECO:0000259" key="2">
    <source>
        <dbReference type="Pfam" id="PF14317"/>
    </source>
</evidence>